<name>A0A433SUX4_ELYCH</name>
<dbReference type="GO" id="GO:0008757">
    <property type="term" value="F:S-adenosylmethionine-dependent methyltransferase activity"/>
    <property type="evidence" value="ECO:0007669"/>
    <property type="project" value="InterPro"/>
</dbReference>
<dbReference type="EMBL" id="RQTK01000976">
    <property type="protein sequence ID" value="RUS73101.1"/>
    <property type="molecule type" value="Genomic_DNA"/>
</dbReference>
<evidence type="ECO:0000313" key="5">
    <source>
        <dbReference type="EMBL" id="RUS73101.1"/>
    </source>
</evidence>
<comment type="caution">
    <text evidence="5">The sequence shown here is derived from an EMBL/GenBank/DDBJ whole genome shotgun (WGS) entry which is preliminary data.</text>
</comment>
<accession>A0A433SUX4</accession>
<keyword evidence="6" id="KW-1185">Reference proteome</keyword>
<sequence length="298" mass="33587">MHSPNSVLSPQFTQSSPNVRMEAHIAQARQMMSDTVDKTKMYVDMEQSKAYAEHRPRYTDEMFKTIVDYCKETIPNLNLAVDIGCGPGMSTIGFAKYFKKVIGVDVSETQVACAPKDVPNCEFKVGYSDKLPFIKSGSVDLVCSGESFNLMPQKETFAEADRVLRPGGTIAIFGYDLPSSDNPEINAVIQKMWLTMIPYWPKESTQLFDKFASVQIPYPGWIRNDSLKLTMRVDVSKYVGMMKSTWPVTAYSKEHPDEDFVGDIAKQIQAILAKTGNPNQEYNINYNLFILMGHKPKN</sequence>
<feature type="domain" description="Methyltransferase type 11" evidence="4">
    <location>
        <begin position="81"/>
        <end position="172"/>
    </location>
</feature>
<keyword evidence="2" id="KW-0489">Methyltransferase</keyword>
<protein>
    <recommendedName>
        <fullName evidence="4">Methyltransferase type 11 domain-containing protein</fullName>
    </recommendedName>
</protein>
<dbReference type="Proteomes" id="UP000271974">
    <property type="component" value="Unassembled WGS sequence"/>
</dbReference>
<evidence type="ECO:0000256" key="1">
    <source>
        <dbReference type="ARBA" id="ARBA00008361"/>
    </source>
</evidence>
<dbReference type="SUPFAM" id="SSF53335">
    <property type="entry name" value="S-adenosyl-L-methionine-dependent methyltransferases"/>
    <property type="match status" value="1"/>
</dbReference>
<reference evidence="5 6" key="1">
    <citation type="submission" date="2019-01" db="EMBL/GenBank/DDBJ databases">
        <title>A draft genome assembly of the solar-powered sea slug Elysia chlorotica.</title>
        <authorList>
            <person name="Cai H."/>
            <person name="Li Q."/>
            <person name="Fang X."/>
            <person name="Li J."/>
            <person name="Curtis N.E."/>
            <person name="Altenburger A."/>
            <person name="Shibata T."/>
            <person name="Feng M."/>
            <person name="Maeda T."/>
            <person name="Schwartz J.A."/>
            <person name="Shigenobu S."/>
            <person name="Lundholm N."/>
            <person name="Nishiyama T."/>
            <person name="Yang H."/>
            <person name="Hasebe M."/>
            <person name="Li S."/>
            <person name="Pierce S.K."/>
            <person name="Wang J."/>
        </authorList>
    </citation>
    <scope>NUCLEOTIDE SEQUENCE [LARGE SCALE GENOMIC DNA]</scope>
    <source>
        <strain evidence="5">EC2010</strain>
        <tissue evidence="5">Whole organism of an adult</tissue>
    </source>
</reference>
<proteinExistence type="inferred from homology"/>
<dbReference type="CDD" id="cd02440">
    <property type="entry name" value="AdoMet_MTases"/>
    <property type="match status" value="1"/>
</dbReference>
<keyword evidence="3" id="KW-0808">Transferase</keyword>
<dbReference type="STRING" id="188477.A0A433SUX4"/>
<dbReference type="PANTHER" id="PTHR44942:SF4">
    <property type="entry name" value="METHYLTRANSFERASE TYPE 11 DOMAIN-CONTAINING PROTEIN"/>
    <property type="match status" value="1"/>
</dbReference>
<dbReference type="InterPro" id="IPR029063">
    <property type="entry name" value="SAM-dependent_MTases_sf"/>
</dbReference>
<gene>
    <name evidence="5" type="ORF">EGW08_019123</name>
</gene>
<evidence type="ECO:0000259" key="4">
    <source>
        <dbReference type="Pfam" id="PF08241"/>
    </source>
</evidence>
<evidence type="ECO:0000256" key="3">
    <source>
        <dbReference type="ARBA" id="ARBA00022679"/>
    </source>
</evidence>
<dbReference type="AlphaFoldDB" id="A0A433SUX4"/>
<dbReference type="InterPro" id="IPR051052">
    <property type="entry name" value="Diverse_substrate_MTase"/>
</dbReference>
<dbReference type="Gene3D" id="3.40.50.150">
    <property type="entry name" value="Vaccinia Virus protein VP39"/>
    <property type="match status" value="1"/>
</dbReference>
<evidence type="ECO:0000313" key="6">
    <source>
        <dbReference type="Proteomes" id="UP000271974"/>
    </source>
</evidence>
<comment type="similarity">
    <text evidence="1">Belongs to the methyltransferase superfamily.</text>
</comment>
<dbReference type="Pfam" id="PF08241">
    <property type="entry name" value="Methyltransf_11"/>
    <property type="match status" value="1"/>
</dbReference>
<evidence type="ECO:0000256" key="2">
    <source>
        <dbReference type="ARBA" id="ARBA00022603"/>
    </source>
</evidence>
<organism evidence="5 6">
    <name type="scientific">Elysia chlorotica</name>
    <name type="common">Eastern emerald elysia</name>
    <name type="synonym">Sea slug</name>
    <dbReference type="NCBI Taxonomy" id="188477"/>
    <lineage>
        <taxon>Eukaryota</taxon>
        <taxon>Metazoa</taxon>
        <taxon>Spiralia</taxon>
        <taxon>Lophotrochozoa</taxon>
        <taxon>Mollusca</taxon>
        <taxon>Gastropoda</taxon>
        <taxon>Heterobranchia</taxon>
        <taxon>Euthyneura</taxon>
        <taxon>Panpulmonata</taxon>
        <taxon>Sacoglossa</taxon>
        <taxon>Placobranchoidea</taxon>
        <taxon>Plakobranchidae</taxon>
        <taxon>Elysia</taxon>
    </lineage>
</organism>
<dbReference type="PANTHER" id="PTHR44942">
    <property type="entry name" value="METHYLTRANSF_11 DOMAIN-CONTAINING PROTEIN"/>
    <property type="match status" value="1"/>
</dbReference>
<dbReference type="InterPro" id="IPR013216">
    <property type="entry name" value="Methyltransf_11"/>
</dbReference>
<dbReference type="GO" id="GO:0032259">
    <property type="term" value="P:methylation"/>
    <property type="evidence" value="ECO:0007669"/>
    <property type="project" value="UniProtKB-KW"/>
</dbReference>
<dbReference type="OrthoDB" id="506498at2759"/>